<dbReference type="OrthoDB" id="3233595at2759"/>
<protein>
    <submittedName>
        <fullName evidence="2">Zinc-binding oxidoreductase</fullName>
    </submittedName>
</protein>
<evidence type="ECO:0000313" key="2">
    <source>
        <dbReference type="EMBL" id="CEH17066.1"/>
    </source>
</evidence>
<evidence type="ECO:0000313" key="3">
    <source>
        <dbReference type="Proteomes" id="UP000054845"/>
    </source>
</evidence>
<dbReference type="SUPFAM" id="SSF51735">
    <property type="entry name" value="NAD(P)-binding Rossmann-fold domains"/>
    <property type="match status" value="1"/>
</dbReference>
<keyword evidence="3" id="KW-1185">Reference proteome</keyword>
<dbReference type="InterPro" id="IPR036291">
    <property type="entry name" value="NAD(P)-bd_dom_sf"/>
</dbReference>
<dbReference type="SUPFAM" id="SSF50129">
    <property type="entry name" value="GroES-like"/>
    <property type="match status" value="1"/>
</dbReference>
<dbReference type="InterPro" id="IPR047122">
    <property type="entry name" value="Trans-enoyl_RdTase-like"/>
</dbReference>
<dbReference type="InterPro" id="IPR013154">
    <property type="entry name" value="ADH-like_N"/>
</dbReference>
<dbReference type="AlphaFoldDB" id="A0A0N7LAN3"/>
<name>A0A0N7LAN3_9BASI</name>
<dbReference type="InterPro" id="IPR013149">
    <property type="entry name" value="ADH-like_C"/>
</dbReference>
<dbReference type="Gene3D" id="3.40.50.720">
    <property type="entry name" value="NAD(P)-binding Rossmann-like Domain"/>
    <property type="match status" value="1"/>
</dbReference>
<dbReference type="InterPro" id="IPR020843">
    <property type="entry name" value="ER"/>
</dbReference>
<reference evidence="3" key="1">
    <citation type="submission" date="2014-09" db="EMBL/GenBank/DDBJ databases">
        <authorList>
            <person name="Sharma Rahul"/>
            <person name="Thines Marco"/>
        </authorList>
    </citation>
    <scope>NUCLEOTIDE SEQUENCE [LARGE SCALE GENOMIC DNA]</scope>
</reference>
<evidence type="ECO:0000259" key="1">
    <source>
        <dbReference type="SMART" id="SM00829"/>
    </source>
</evidence>
<feature type="domain" description="Enoyl reductase (ER)" evidence="1">
    <location>
        <begin position="20"/>
        <end position="370"/>
    </location>
</feature>
<dbReference type="EMBL" id="CCYA01000254">
    <property type="protein sequence ID" value="CEH17066.1"/>
    <property type="molecule type" value="Genomic_DNA"/>
</dbReference>
<dbReference type="Pfam" id="PF08240">
    <property type="entry name" value="ADH_N"/>
    <property type="match status" value="1"/>
</dbReference>
<dbReference type="Pfam" id="PF00107">
    <property type="entry name" value="ADH_zinc_N"/>
    <property type="match status" value="1"/>
</dbReference>
<sequence>MSVANAAISTTKAVFCTQKGGPEIRDLGQAAAQAPDLGEDEVLIRNVAVASNPKDWKVARWGMFEGIEGNDVAGTIEAVGSKVTRFSEGDRVAAFTRVATHDKYGAYQARSVAPACTTWHIQTNTTYEQAAALNLAFLTAAVGLYVTLGLPEPQDNSQPLPGAQKQGVIVWGAGSTLGDYAVQLAKKSGLRVIAVAGNSAFYVQSLGADAVVDYRSKDAVDQIVKAARSLDGVSWKCVLDAVSENGSIESSVEVMDQLGGGKVITTLASQMEEKRKDTVERYSVGSAYGANGHKSERWNQLVAEWVDRGTFKVHPIKVMPNGLASVPEGIKLLEEGKVHPIKVMPNGLASVPEGMKLLEEGKVSGHKLVFKHLSDP</sequence>
<proteinExistence type="predicted"/>
<dbReference type="STRING" id="401625.A0A0N7LAN3"/>
<dbReference type="Gene3D" id="3.90.180.10">
    <property type="entry name" value="Medium-chain alcohol dehydrogenases, catalytic domain"/>
    <property type="match status" value="1"/>
</dbReference>
<dbReference type="Proteomes" id="UP000054845">
    <property type="component" value="Unassembled WGS sequence"/>
</dbReference>
<accession>A0A0N7LAN3</accession>
<dbReference type="CDD" id="cd08249">
    <property type="entry name" value="enoyl_reductase_like"/>
    <property type="match status" value="1"/>
</dbReference>
<dbReference type="GO" id="GO:0016651">
    <property type="term" value="F:oxidoreductase activity, acting on NAD(P)H"/>
    <property type="evidence" value="ECO:0007669"/>
    <property type="project" value="InterPro"/>
</dbReference>
<dbReference type="SMART" id="SM00829">
    <property type="entry name" value="PKS_ER"/>
    <property type="match status" value="1"/>
</dbReference>
<dbReference type="PANTHER" id="PTHR45348">
    <property type="entry name" value="HYPOTHETICAL OXIDOREDUCTASE (EUROFUNG)"/>
    <property type="match status" value="1"/>
</dbReference>
<organism evidence="2 3">
    <name type="scientific">Ceraceosorus bombacis</name>
    <dbReference type="NCBI Taxonomy" id="401625"/>
    <lineage>
        <taxon>Eukaryota</taxon>
        <taxon>Fungi</taxon>
        <taxon>Dikarya</taxon>
        <taxon>Basidiomycota</taxon>
        <taxon>Ustilaginomycotina</taxon>
        <taxon>Exobasidiomycetes</taxon>
        <taxon>Ceraceosorales</taxon>
        <taxon>Ceraceosoraceae</taxon>
        <taxon>Ceraceosorus</taxon>
    </lineage>
</organism>
<dbReference type="InterPro" id="IPR011032">
    <property type="entry name" value="GroES-like_sf"/>
</dbReference>
<dbReference type="PANTHER" id="PTHR45348:SF5">
    <property type="entry name" value="OXIDOREDUCTASE, PUTATIVE (AFU_ORTHOLOGUE AFUA_8G01420)-RELATED"/>
    <property type="match status" value="1"/>
</dbReference>